<comment type="subcellular location">
    <subcellularLocation>
        <location evidence="1">Membrane</location>
        <topology evidence="1">Multi-pass membrane protein</topology>
    </subcellularLocation>
</comment>
<dbReference type="VEuPathDB" id="FungiDB:SPRG_15369"/>
<dbReference type="AlphaFoldDB" id="A0A067BLT4"/>
<evidence type="ECO:0000256" key="4">
    <source>
        <dbReference type="ARBA" id="ARBA00023136"/>
    </source>
</evidence>
<dbReference type="OrthoDB" id="2020542at2759"/>
<keyword evidence="2" id="KW-0812">Transmembrane</keyword>
<name>A0A067BLT4_SAPPC</name>
<dbReference type="GO" id="GO:0015377">
    <property type="term" value="F:chloride:monoatomic cation symporter activity"/>
    <property type="evidence" value="ECO:0007669"/>
    <property type="project" value="InterPro"/>
</dbReference>
<reference evidence="6 7" key="1">
    <citation type="journal article" date="2013" name="PLoS Genet.">
        <title>Distinctive expansion of potential virulence genes in the genome of the oomycete fish pathogen Saprolegnia parasitica.</title>
        <authorList>
            <person name="Jiang R.H."/>
            <person name="de Bruijn I."/>
            <person name="Haas B.J."/>
            <person name="Belmonte R."/>
            <person name="Lobach L."/>
            <person name="Christie J."/>
            <person name="van den Ackerveken G."/>
            <person name="Bottin A."/>
            <person name="Bulone V."/>
            <person name="Diaz-Moreno S.M."/>
            <person name="Dumas B."/>
            <person name="Fan L."/>
            <person name="Gaulin E."/>
            <person name="Govers F."/>
            <person name="Grenville-Briggs L.J."/>
            <person name="Horner N.R."/>
            <person name="Levin J.Z."/>
            <person name="Mammella M."/>
            <person name="Meijer H.J."/>
            <person name="Morris P."/>
            <person name="Nusbaum C."/>
            <person name="Oome S."/>
            <person name="Phillips A.J."/>
            <person name="van Rooyen D."/>
            <person name="Rzeszutek E."/>
            <person name="Saraiva M."/>
            <person name="Secombes C.J."/>
            <person name="Seidl M.F."/>
            <person name="Snel B."/>
            <person name="Stassen J.H."/>
            <person name="Sykes S."/>
            <person name="Tripathy S."/>
            <person name="van den Berg H."/>
            <person name="Vega-Arreguin J.C."/>
            <person name="Wawra S."/>
            <person name="Young S.K."/>
            <person name="Zeng Q."/>
            <person name="Dieguez-Uribeondo J."/>
            <person name="Russ C."/>
            <person name="Tyler B.M."/>
            <person name="van West P."/>
        </authorList>
    </citation>
    <scope>NUCLEOTIDE SEQUENCE [LARGE SCALE GENOMIC DNA]</scope>
    <source>
        <strain evidence="6 7">CBS 223.65</strain>
    </source>
</reference>
<proteinExistence type="predicted"/>
<protein>
    <recommendedName>
        <fullName evidence="5">SLC12A transporter C-terminal domain-containing protein</fullName>
    </recommendedName>
</protein>
<dbReference type="KEGG" id="spar:SPRG_15369"/>
<dbReference type="InterPro" id="IPR004842">
    <property type="entry name" value="SLC12A_fam"/>
</dbReference>
<evidence type="ECO:0000259" key="5">
    <source>
        <dbReference type="Pfam" id="PF03522"/>
    </source>
</evidence>
<dbReference type="PANTHER" id="PTHR11827:SF72">
    <property type="entry name" value="GH08340P"/>
    <property type="match status" value="1"/>
</dbReference>
<dbReference type="EMBL" id="KK583350">
    <property type="protein sequence ID" value="KDO19464.1"/>
    <property type="molecule type" value="Genomic_DNA"/>
</dbReference>
<dbReference type="Proteomes" id="UP000030745">
    <property type="component" value="Unassembled WGS sequence"/>
</dbReference>
<organism evidence="6 7">
    <name type="scientific">Saprolegnia parasitica (strain CBS 223.65)</name>
    <dbReference type="NCBI Taxonomy" id="695850"/>
    <lineage>
        <taxon>Eukaryota</taxon>
        <taxon>Sar</taxon>
        <taxon>Stramenopiles</taxon>
        <taxon>Oomycota</taxon>
        <taxon>Saprolegniomycetes</taxon>
        <taxon>Saprolegniales</taxon>
        <taxon>Saprolegniaceae</taxon>
        <taxon>Saprolegnia</taxon>
    </lineage>
</organism>
<accession>A0A067BLT4</accession>
<evidence type="ECO:0000313" key="7">
    <source>
        <dbReference type="Proteomes" id="UP000030745"/>
    </source>
</evidence>
<keyword evidence="4" id="KW-0472">Membrane</keyword>
<dbReference type="PANTHER" id="PTHR11827">
    <property type="entry name" value="SOLUTE CARRIER FAMILY 12, CATION COTRANSPORTERS"/>
    <property type="match status" value="1"/>
</dbReference>
<evidence type="ECO:0000256" key="2">
    <source>
        <dbReference type="ARBA" id="ARBA00022692"/>
    </source>
</evidence>
<evidence type="ECO:0000256" key="1">
    <source>
        <dbReference type="ARBA" id="ARBA00004141"/>
    </source>
</evidence>
<dbReference type="GO" id="GO:0016020">
    <property type="term" value="C:membrane"/>
    <property type="evidence" value="ECO:0007669"/>
    <property type="project" value="UniProtKB-SubCell"/>
</dbReference>
<dbReference type="InterPro" id="IPR018491">
    <property type="entry name" value="SLC12_C"/>
</dbReference>
<evidence type="ECO:0000313" key="6">
    <source>
        <dbReference type="EMBL" id="KDO19464.1"/>
    </source>
</evidence>
<sequence>MKEDAGEIAARLADFLEGVRIEAEVHVVPLRNATISSLLIKRTKDELLKKKEALAAMKVTTMSFAIRDGYEQLVDDLSDVGTAIDDDERSKRFAASLPPTSSDTRLMHAQLMNQHMLEHSGDASLVVVNLPRLIGVPALSFVTYVEALTQHLPAVLLVRGSGREVVTLNA</sequence>
<dbReference type="RefSeq" id="XP_012209847.1">
    <property type="nucleotide sequence ID" value="XM_012354457.1"/>
</dbReference>
<dbReference type="GeneID" id="24137105"/>
<feature type="domain" description="SLC12A transporter C-terminal" evidence="5">
    <location>
        <begin position="112"/>
        <end position="168"/>
    </location>
</feature>
<dbReference type="Pfam" id="PF03522">
    <property type="entry name" value="SLC12"/>
    <property type="match status" value="1"/>
</dbReference>
<evidence type="ECO:0000256" key="3">
    <source>
        <dbReference type="ARBA" id="ARBA00022989"/>
    </source>
</evidence>
<keyword evidence="3" id="KW-1133">Transmembrane helix</keyword>
<dbReference type="STRING" id="695850.A0A067BLT4"/>
<gene>
    <name evidence="6" type="ORF">SPRG_15369</name>
</gene>
<keyword evidence="7" id="KW-1185">Reference proteome</keyword>